<dbReference type="GO" id="GO:0004601">
    <property type="term" value="F:peroxidase activity"/>
    <property type="evidence" value="ECO:0007669"/>
    <property type="project" value="UniProtKB-KW"/>
</dbReference>
<dbReference type="InterPro" id="IPR036249">
    <property type="entry name" value="Thioredoxin-like_sf"/>
</dbReference>
<keyword evidence="1" id="KW-0575">Peroxidase</keyword>
<sequence>MSQGPGVPVVGDAAPVLTLPDAHGAPVRVGGTSAAPVLLVFVPFAFSRVCTAELRELQAHLPELTRAGVEVRAVSCDPGPALRAWAEQDGYTFPLLSDFWPHGAAARAYGVFDEVDGYARRGSFLLDAAGVLRWSVESAAGVGRPFAAYREAVAGL</sequence>
<evidence type="ECO:0000256" key="3">
    <source>
        <dbReference type="ARBA" id="ARBA00023002"/>
    </source>
</evidence>
<dbReference type="Gene3D" id="3.40.30.10">
    <property type="entry name" value="Glutaredoxin"/>
    <property type="match status" value="1"/>
</dbReference>
<dbReference type="InterPro" id="IPR000866">
    <property type="entry name" value="AhpC/TSA"/>
</dbReference>
<feature type="active site" description="Cysteine sulfenic acid (-SOH) intermediate; for peroxidase activity" evidence="5">
    <location>
        <position position="50"/>
    </location>
</feature>
<dbReference type="OrthoDB" id="9812811at2"/>
<dbReference type="PROSITE" id="PS51352">
    <property type="entry name" value="THIOREDOXIN_2"/>
    <property type="match status" value="1"/>
</dbReference>
<dbReference type="PANTHER" id="PTHR43110">
    <property type="entry name" value="THIOL PEROXIDASE"/>
    <property type="match status" value="1"/>
</dbReference>
<keyword evidence="4" id="KW-0676">Redox-active center</keyword>
<evidence type="ECO:0000256" key="4">
    <source>
        <dbReference type="ARBA" id="ARBA00023284"/>
    </source>
</evidence>
<proteinExistence type="predicted"/>
<dbReference type="AlphaFoldDB" id="A0A7Z8NRK4"/>
<dbReference type="InterPro" id="IPR013766">
    <property type="entry name" value="Thioredoxin_domain"/>
</dbReference>
<dbReference type="PANTHER" id="PTHR43110:SF1">
    <property type="entry name" value="THIOL PEROXIDASE"/>
    <property type="match status" value="1"/>
</dbReference>
<feature type="domain" description="Thioredoxin" evidence="6">
    <location>
        <begin position="8"/>
        <end position="156"/>
    </location>
</feature>
<dbReference type="Proteomes" id="UP000308121">
    <property type="component" value="Unassembled WGS sequence"/>
</dbReference>
<name>A0A7Z8NRK4_9CELL</name>
<reference evidence="7 8" key="1">
    <citation type="submission" date="2019-05" db="EMBL/GenBank/DDBJ databases">
        <title>Genome sequence of Cellulomonas hominis strain CS1.</title>
        <authorList>
            <person name="Belmont J."/>
            <person name="Maclea K.S."/>
        </authorList>
    </citation>
    <scope>NUCLEOTIDE SEQUENCE [LARGE SCALE GENOMIC DNA]</scope>
    <source>
        <strain evidence="7 8">CS1</strain>
    </source>
</reference>
<keyword evidence="2" id="KW-0049">Antioxidant</keyword>
<evidence type="ECO:0000259" key="6">
    <source>
        <dbReference type="PROSITE" id="PS51352"/>
    </source>
</evidence>
<dbReference type="SUPFAM" id="SSF52833">
    <property type="entry name" value="Thioredoxin-like"/>
    <property type="match status" value="1"/>
</dbReference>
<dbReference type="Pfam" id="PF00578">
    <property type="entry name" value="AhpC-TSA"/>
    <property type="match status" value="1"/>
</dbReference>
<evidence type="ECO:0000313" key="8">
    <source>
        <dbReference type="Proteomes" id="UP000308121"/>
    </source>
</evidence>
<evidence type="ECO:0000256" key="5">
    <source>
        <dbReference type="PIRSR" id="PIRSR000239-1"/>
    </source>
</evidence>
<dbReference type="EMBL" id="SZYE01000015">
    <property type="protein sequence ID" value="TKR26773.1"/>
    <property type="molecule type" value="Genomic_DNA"/>
</dbReference>
<accession>A0A7Z8NRK4</accession>
<dbReference type="PIRSF" id="PIRSF000239">
    <property type="entry name" value="AHPC"/>
    <property type="match status" value="1"/>
</dbReference>
<evidence type="ECO:0000313" key="7">
    <source>
        <dbReference type="EMBL" id="TKR26773.1"/>
    </source>
</evidence>
<dbReference type="InterPro" id="IPR050455">
    <property type="entry name" value="Tpx_Peroxidase_subfamily"/>
</dbReference>
<evidence type="ECO:0000256" key="2">
    <source>
        <dbReference type="ARBA" id="ARBA00022862"/>
    </source>
</evidence>
<dbReference type="InterPro" id="IPR024706">
    <property type="entry name" value="Peroxiredoxin_AhpC-typ"/>
</dbReference>
<gene>
    <name evidence="7" type="ORF">FA014_03760</name>
</gene>
<keyword evidence="3" id="KW-0560">Oxidoreductase</keyword>
<organism evidence="7 8">
    <name type="scientific">Cellulomonas hominis</name>
    <dbReference type="NCBI Taxonomy" id="156981"/>
    <lineage>
        <taxon>Bacteria</taxon>
        <taxon>Bacillati</taxon>
        <taxon>Actinomycetota</taxon>
        <taxon>Actinomycetes</taxon>
        <taxon>Micrococcales</taxon>
        <taxon>Cellulomonadaceae</taxon>
        <taxon>Cellulomonas</taxon>
    </lineage>
</organism>
<protein>
    <submittedName>
        <fullName evidence="7">Redoxin domain-containing protein</fullName>
    </submittedName>
</protein>
<evidence type="ECO:0000256" key="1">
    <source>
        <dbReference type="ARBA" id="ARBA00022559"/>
    </source>
</evidence>
<comment type="caution">
    <text evidence="7">The sequence shown here is derived from an EMBL/GenBank/DDBJ whole genome shotgun (WGS) entry which is preliminary data.</text>
</comment>